<dbReference type="EMBL" id="HBEL01018146">
    <property type="protein sequence ID" value="CAD8412513.1"/>
    <property type="molecule type" value="Transcribed_RNA"/>
</dbReference>
<evidence type="ECO:0000313" key="1">
    <source>
        <dbReference type="EMBL" id="CAD8412513.1"/>
    </source>
</evidence>
<name>A0A6T8IP89_9STRA</name>
<protein>
    <submittedName>
        <fullName evidence="2">Uncharacterized protein</fullName>
    </submittedName>
</protein>
<dbReference type="EMBL" id="HBEL01018147">
    <property type="protein sequence ID" value="CAD8412514.1"/>
    <property type="molecule type" value="Transcribed_RNA"/>
</dbReference>
<organism evidence="2">
    <name type="scientific">Proboscia inermis</name>
    <dbReference type="NCBI Taxonomy" id="420281"/>
    <lineage>
        <taxon>Eukaryota</taxon>
        <taxon>Sar</taxon>
        <taxon>Stramenopiles</taxon>
        <taxon>Ochrophyta</taxon>
        <taxon>Bacillariophyta</taxon>
        <taxon>Coscinodiscophyceae</taxon>
        <taxon>Rhizosoleniophycidae</taxon>
        <taxon>Rhizosoleniales</taxon>
        <taxon>Rhizosoleniaceae</taxon>
        <taxon>Proboscia</taxon>
    </lineage>
</organism>
<evidence type="ECO:0000313" key="2">
    <source>
        <dbReference type="EMBL" id="CAD8412514.1"/>
    </source>
</evidence>
<dbReference type="AlphaFoldDB" id="A0A6T8IP89"/>
<gene>
    <name evidence="1" type="ORF">PINE0816_LOCUS8639</name>
    <name evidence="2" type="ORF">PINE0816_LOCUS8640</name>
</gene>
<proteinExistence type="predicted"/>
<sequence length="369" mass="40649">MDADVAPHLLQWSHTNASTNKSSTTNNLVDNRDYSVLDLDTVIQENKKPSYVNSARFYSKEETVCSIVRTGLMHNVLCRAVVCTHLLRSGGVKETCTTKWITALSDLLTLAEGVFSNPKQTDKDKYGLTLWGAIFNLCRIILIAGNGCVDKVDSNGTKPSIASLLQKVQQQLKEVTASIPRELYQHVSLRKCISNVDKEADATMPNPNASKFACSIVASHLVPLLTLFHCVHELLSAPKSKKKKKKKNSAAAKSNNTANKPLSSVGLLLFSEDESQMTMVEFKAASKCALELLTNTQDMLGMNSNNRTDDNTNQASSYDDDSYSFEQYVNIEYRQVVIDTIMESFHRTIGDDGIGSILSNAIHVLSGFV</sequence>
<reference evidence="2" key="1">
    <citation type="submission" date="2021-01" db="EMBL/GenBank/DDBJ databases">
        <authorList>
            <person name="Corre E."/>
            <person name="Pelletier E."/>
            <person name="Niang G."/>
            <person name="Scheremetjew M."/>
            <person name="Finn R."/>
            <person name="Kale V."/>
            <person name="Holt S."/>
            <person name="Cochrane G."/>
            <person name="Meng A."/>
            <person name="Brown T."/>
            <person name="Cohen L."/>
        </authorList>
    </citation>
    <scope>NUCLEOTIDE SEQUENCE</scope>
    <source>
        <strain evidence="2">CCAP1064/1</strain>
    </source>
</reference>
<accession>A0A6T8IP89</accession>